<protein>
    <recommendedName>
        <fullName evidence="2">histone deacetylase</fullName>
        <ecNumber evidence="2">3.5.1.98</ecNumber>
    </recommendedName>
</protein>
<evidence type="ECO:0000256" key="5">
    <source>
        <dbReference type="ARBA" id="ARBA00022853"/>
    </source>
</evidence>
<organism evidence="10 11">
    <name type="scientific">Gaiella occulta</name>
    <dbReference type="NCBI Taxonomy" id="1002870"/>
    <lineage>
        <taxon>Bacteria</taxon>
        <taxon>Bacillati</taxon>
        <taxon>Actinomycetota</taxon>
        <taxon>Thermoleophilia</taxon>
        <taxon>Gaiellales</taxon>
        <taxon>Gaiellaceae</taxon>
        <taxon>Gaiella</taxon>
    </lineage>
</organism>
<feature type="region of interest" description="Disordered" evidence="8">
    <location>
        <begin position="1"/>
        <end position="22"/>
    </location>
</feature>
<keyword evidence="11" id="KW-1185">Reference proteome</keyword>
<dbReference type="PANTHER" id="PTHR10625:SF5">
    <property type="entry name" value="HISTONE DEACETYLASE"/>
    <property type="match status" value="1"/>
</dbReference>
<dbReference type="Proteomes" id="UP000254134">
    <property type="component" value="Unassembled WGS sequence"/>
</dbReference>
<keyword evidence="4" id="KW-0378">Hydrolase</keyword>
<dbReference type="RefSeq" id="WP_114796353.1">
    <property type="nucleotide sequence ID" value="NZ_QQZY01000004.1"/>
</dbReference>
<keyword evidence="3" id="KW-0678">Repressor</keyword>
<evidence type="ECO:0000256" key="1">
    <source>
        <dbReference type="ARBA" id="ARBA00007738"/>
    </source>
</evidence>
<dbReference type="PANTHER" id="PTHR10625">
    <property type="entry name" value="HISTONE DEACETYLASE HDAC1-RELATED"/>
    <property type="match status" value="1"/>
</dbReference>
<accession>A0A7M2YWH4</accession>
<dbReference type="InterPro" id="IPR037138">
    <property type="entry name" value="His_deacetylse_dom_sf"/>
</dbReference>
<proteinExistence type="inferred from homology"/>
<dbReference type="PRINTS" id="PR01270">
    <property type="entry name" value="HDASUPER"/>
</dbReference>
<evidence type="ECO:0000256" key="2">
    <source>
        <dbReference type="ARBA" id="ARBA00012111"/>
    </source>
</evidence>
<evidence type="ECO:0000256" key="3">
    <source>
        <dbReference type="ARBA" id="ARBA00022491"/>
    </source>
</evidence>
<comment type="caution">
    <text evidence="10">The sequence shown here is derived from an EMBL/GenBank/DDBJ whole genome shotgun (WGS) entry which is preliminary data.</text>
</comment>
<dbReference type="GO" id="GO:0040029">
    <property type="term" value="P:epigenetic regulation of gene expression"/>
    <property type="evidence" value="ECO:0007669"/>
    <property type="project" value="TreeGrafter"/>
</dbReference>
<dbReference type="InterPro" id="IPR000286">
    <property type="entry name" value="HDACs"/>
</dbReference>
<evidence type="ECO:0000259" key="9">
    <source>
        <dbReference type="Pfam" id="PF00850"/>
    </source>
</evidence>
<comment type="similarity">
    <text evidence="1">Belongs to the histone deacetylase family. HD type 2 subfamily.</text>
</comment>
<evidence type="ECO:0000256" key="4">
    <source>
        <dbReference type="ARBA" id="ARBA00022801"/>
    </source>
</evidence>
<dbReference type="InterPro" id="IPR023696">
    <property type="entry name" value="Ureohydrolase_dom_sf"/>
</dbReference>
<dbReference type="GO" id="GO:0141221">
    <property type="term" value="F:histone deacetylase activity, hydrolytic mechanism"/>
    <property type="evidence" value="ECO:0007669"/>
    <property type="project" value="UniProtKB-EC"/>
</dbReference>
<dbReference type="AlphaFoldDB" id="A0A7M2YWH4"/>
<evidence type="ECO:0000256" key="6">
    <source>
        <dbReference type="ARBA" id="ARBA00023015"/>
    </source>
</evidence>
<dbReference type="Gene3D" id="3.40.800.20">
    <property type="entry name" value="Histone deacetylase domain"/>
    <property type="match status" value="1"/>
</dbReference>
<evidence type="ECO:0000256" key="7">
    <source>
        <dbReference type="ARBA" id="ARBA00023163"/>
    </source>
</evidence>
<keyword evidence="6" id="KW-0805">Transcription regulation</keyword>
<evidence type="ECO:0000256" key="8">
    <source>
        <dbReference type="SAM" id="MobiDB-lite"/>
    </source>
</evidence>
<keyword evidence="5" id="KW-0156">Chromatin regulator</keyword>
<dbReference type="SUPFAM" id="SSF52768">
    <property type="entry name" value="Arginase/deacetylase"/>
    <property type="match status" value="1"/>
</dbReference>
<keyword evidence="7" id="KW-0804">Transcription</keyword>
<dbReference type="Pfam" id="PF00850">
    <property type="entry name" value="Hist_deacetyl"/>
    <property type="match status" value="1"/>
</dbReference>
<evidence type="ECO:0000313" key="11">
    <source>
        <dbReference type="Proteomes" id="UP000254134"/>
    </source>
</evidence>
<feature type="domain" description="Histone deacetylase" evidence="9">
    <location>
        <begin position="20"/>
        <end position="280"/>
    </location>
</feature>
<evidence type="ECO:0000313" key="10">
    <source>
        <dbReference type="EMBL" id="RDI74355.1"/>
    </source>
</evidence>
<gene>
    <name evidence="10" type="ORF">Gocc_1931</name>
</gene>
<dbReference type="EC" id="3.5.1.98" evidence="2"/>
<dbReference type="CDD" id="cd09992">
    <property type="entry name" value="HDAC_classII"/>
    <property type="match status" value="1"/>
</dbReference>
<dbReference type="GO" id="GO:0005737">
    <property type="term" value="C:cytoplasm"/>
    <property type="evidence" value="ECO:0007669"/>
    <property type="project" value="TreeGrafter"/>
</dbReference>
<dbReference type="OrthoDB" id="9808367at2"/>
<name>A0A7M2YWH4_9ACTN</name>
<dbReference type="EMBL" id="QQZY01000004">
    <property type="protein sequence ID" value="RDI74355.1"/>
    <property type="molecule type" value="Genomic_DNA"/>
</dbReference>
<reference evidence="11" key="2">
    <citation type="journal article" date="2019" name="MicrobiologyOpen">
        <title>High-quality draft genome sequence of Gaiella occulta isolated from a 150 meter deep mineral water borehole and comparison with the genome sequences of other deep-branching lineages of the phylum Actinobacteria.</title>
        <authorList>
            <person name="Severino R."/>
            <person name="Froufe H.J.C."/>
            <person name="Barroso C."/>
            <person name="Albuquerque L."/>
            <person name="Lobo-da-Cunha A."/>
            <person name="da Costa M.S."/>
            <person name="Egas C."/>
        </authorList>
    </citation>
    <scope>NUCLEOTIDE SEQUENCE [LARGE SCALE GENOMIC DNA]</scope>
    <source>
        <strain evidence="11">F2-233</strain>
    </source>
</reference>
<dbReference type="InterPro" id="IPR023801">
    <property type="entry name" value="His_deacetylse_dom"/>
</dbReference>
<reference evidence="10 11" key="1">
    <citation type="submission" date="2018-07" db="EMBL/GenBank/DDBJ databases">
        <title>High-quality-draft genome sequence of Gaiella occulta.</title>
        <authorList>
            <person name="Severino R."/>
            <person name="Froufe H.J.C."/>
            <person name="Rainey F.A."/>
            <person name="Barroso C."/>
            <person name="Albuquerque L."/>
            <person name="Lobo-Da-Cunha A."/>
            <person name="Da Costa M.S."/>
            <person name="Egas C."/>
        </authorList>
    </citation>
    <scope>NUCLEOTIDE SEQUENCE [LARGE SCALE GENOMIC DNA]</scope>
    <source>
        <strain evidence="10 11">F2-233</strain>
    </source>
</reference>
<sequence>MDVVSHAAMAHLHPTGHRHHPEREERLQRLLATFPPELEGGRASREAIERVHDRAYVDRVEAIDGECWLDGDTLGQPTTWEAARLAAGCAIRAAEVGAFALVRPPGHHALPDAAMGFCIFGNAAVAARHAQAELGIERVAIVDWDVHHGNGSEAIFRGDDSVLFVSLHQWPFYPGSGGPGTDDDTTVNVPLPAGSGDAAYAEAFRDVVEPAVRAFDPGLLIVSAGFDAHVDDPLAQMEVTARGFRDMAARCTQLAPRVAAVLEGGYNLETLPALVEAALEGFAGG</sequence>